<dbReference type="EMBL" id="LR130778">
    <property type="protein sequence ID" value="VDN48713.1"/>
    <property type="molecule type" value="Genomic_DNA"/>
</dbReference>
<accession>A0A3P7PF67</accession>
<keyword evidence="2" id="KW-1185">Reference proteome</keyword>
<evidence type="ECO:0000313" key="1">
    <source>
        <dbReference type="EMBL" id="VDN48713.1"/>
    </source>
</evidence>
<organism evidence="1 2">
    <name type="scientific">Petrocella atlantisensis</name>
    <dbReference type="NCBI Taxonomy" id="2173034"/>
    <lineage>
        <taxon>Bacteria</taxon>
        <taxon>Bacillati</taxon>
        <taxon>Bacillota</taxon>
        <taxon>Clostridia</taxon>
        <taxon>Lachnospirales</taxon>
        <taxon>Vallitaleaceae</taxon>
        <taxon>Petrocella</taxon>
    </lineage>
</organism>
<evidence type="ECO:0000313" key="2">
    <source>
        <dbReference type="Proteomes" id="UP000279029"/>
    </source>
</evidence>
<proteinExistence type="predicted"/>
<sequence>MGLYRWVTPYIMTTLSPIVNPMPLVLMPHYPLN</sequence>
<gene>
    <name evidence="1" type="ORF">PATL70BA_2808</name>
</gene>
<reference evidence="1 2" key="1">
    <citation type="submission" date="2018-09" db="EMBL/GenBank/DDBJ databases">
        <authorList>
            <person name="Postec A."/>
        </authorList>
    </citation>
    <scope>NUCLEOTIDE SEQUENCE [LARGE SCALE GENOMIC DNA]</scope>
    <source>
        <strain evidence="1">70B-A</strain>
    </source>
</reference>
<dbReference type="AlphaFoldDB" id="A0A3P7PF67"/>
<name>A0A3P7PF67_9FIRM</name>
<dbReference type="Proteomes" id="UP000279029">
    <property type="component" value="Chromosome"/>
</dbReference>
<dbReference type="KEGG" id="cbar:PATL70BA_2808"/>
<protein>
    <submittedName>
        <fullName evidence="1">Uncharacterized protein</fullName>
    </submittedName>
</protein>